<sequence>MSTPPVPPRPTAKALNCPSCGAALVLRSMDRAVTVVCDHCHAILDAKDPNLKVLETFSEKLTDKPLIPLGSRGTFRGTEYEVIGFQRRTIQVEGTDYSWHEYLLFNPFKGFRYLVEYDGHWNDVSPTKGLPAVRGSSAEYLGKKYSLFQTSDAHTTFVLGEFPWQVRFNDAAQCNDYVNPPFMLSCEQTSEETTWSLGEYIPGSLVWSSFKLPGAPPAAVGVYENQPSPLGTSWRGVWKSFGLLMLAMIVLFIANVGMGASEKVFTQNYVFTQPKPGQEASFVTPTFELKGRISDVEVKTKSNINNEWIYLNYALIDDVNGQAYDFGREVSYYHGSDSDGSWTEGSNEDSVIVPSVPAGHYYLRVEPESEANFGPIQYTVTVTRDVPVMSLYGWAFLALLVPAVFISWKAFNFEQMRWAESDYQPAAAAMGMHVKGGGDE</sequence>
<accession>Q1IVI7</accession>
<gene>
    <name evidence="3" type="ordered locus">Acid345_0108</name>
</gene>
<feature type="transmembrane region" description="Helical" evidence="1">
    <location>
        <begin position="391"/>
        <end position="411"/>
    </location>
</feature>
<dbReference type="Pfam" id="PF13785">
    <property type="entry name" value="DUF4178"/>
    <property type="match status" value="1"/>
</dbReference>
<evidence type="ECO:0000313" key="3">
    <source>
        <dbReference type="EMBL" id="ABF39113.1"/>
    </source>
</evidence>
<evidence type="ECO:0000313" key="4">
    <source>
        <dbReference type="Proteomes" id="UP000002432"/>
    </source>
</evidence>
<dbReference type="STRING" id="204669.Acid345_0108"/>
<keyword evidence="1" id="KW-0812">Transmembrane</keyword>
<feature type="transmembrane region" description="Helical" evidence="1">
    <location>
        <begin position="241"/>
        <end position="260"/>
    </location>
</feature>
<dbReference type="EMBL" id="CP000360">
    <property type="protein sequence ID" value="ABF39113.1"/>
    <property type="molecule type" value="Genomic_DNA"/>
</dbReference>
<feature type="domain" description="DUF4178" evidence="2">
    <location>
        <begin position="69"/>
        <end position="202"/>
    </location>
</feature>
<keyword evidence="1" id="KW-0472">Membrane</keyword>
<organism evidence="3 4">
    <name type="scientific">Koribacter versatilis (strain Ellin345)</name>
    <dbReference type="NCBI Taxonomy" id="204669"/>
    <lineage>
        <taxon>Bacteria</taxon>
        <taxon>Pseudomonadati</taxon>
        <taxon>Acidobacteriota</taxon>
        <taxon>Terriglobia</taxon>
        <taxon>Terriglobales</taxon>
        <taxon>Candidatus Korobacteraceae</taxon>
        <taxon>Candidatus Korobacter</taxon>
    </lineage>
</organism>
<dbReference type="RefSeq" id="WP_011520915.1">
    <property type="nucleotide sequence ID" value="NC_008009.1"/>
</dbReference>
<dbReference type="AlphaFoldDB" id="Q1IVI7"/>
<reference evidence="3 4" key="1">
    <citation type="journal article" date="2009" name="Appl. Environ. Microbiol.">
        <title>Three genomes from the phylum Acidobacteria provide insight into the lifestyles of these microorganisms in soils.</title>
        <authorList>
            <person name="Ward N.L."/>
            <person name="Challacombe J.F."/>
            <person name="Janssen P.H."/>
            <person name="Henrissat B."/>
            <person name="Coutinho P.M."/>
            <person name="Wu M."/>
            <person name="Xie G."/>
            <person name="Haft D.H."/>
            <person name="Sait M."/>
            <person name="Badger J."/>
            <person name="Barabote R.D."/>
            <person name="Bradley B."/>
            <person name="Brettin T.S."/>
            <person name="Brinkac L.M."/>
            <person name="Bruce D."/>
            <person name="Creasy T."/>
            <person name="Daugherty S.C."/>
            <person name="Davidsen T.M."/>
            <person name="DeBoy R.T."/>
            <person name="Detter J.C."/>
            <person name="Dodson R.J."/>
            <person name="Durkin A.S."/>
            <person name="Ganapathy A."/>
            <person name="Gwinn-Giglio M."/>
            <person name="Han C.S."/>
            <person name="Khouri H."/>
            <person name="Kiss H."/>
            <person name="Kothari S.P."/>
            <person name="Madupu R."/>
            <person name="Nelson K.E."/>
            <person name="Nelson W.C."/>
            <person name="Paulsen I."/>
            <person name="Penn K."/>
            <person name="Ren Q."/>
            <person name="Rosovitz M.J."/>
            <person name="Selengut J.D."/>
            <person name="Shrivastava S."/>
            <person name="Sullivan S.A."/>
            <person name="Tapia R."/>
            <person name="Thompson L.S."/>
            <person name="Watkins K.L."/>
            <person name="Yang Q."/>
            <person name="Yu C."/>
            <person name="Zafar N."/>
            <person name="Zhou L."/>
            <person name="Kuske C.R."/>
        </authorList>
    </citation>
    <scope>NUCLEOTIDE SEQUENCE [LARGE SCALE GENOMIC DNA]</scope>
    <source>
        <strain evidence="3 4">Ellin345</strain>
    </source>
</reference>
<keyword evidence="1" id="KW-1133">Transmembrane helix</keyword>
<dbReference type="EnsemblBacteria" id="ABF39113">
    <property type="protein sequence ID" value="ABF39113"/>
    <property type="gene ID" value="Acid345_0108"/>
</dbReference>
<dbReference type="eggNOG" id="COG1656">
    <property type="taxonomic scope" value="Bacteria"/>
</dbReference>
<keyword evidence="4" id="KW-1185">Reference proteome</keyword>
<evidence type="ECO:0000259" key="2">
    <source>
        <dbReference type="Pfam" id="PF13785"/>
    </source>
</evidence>
<dbReference type="InterPro" id="IPR025235">
    <property type="entry name" value="DUF4178"/>
</dbReference>
<dbReference type="OrthoDB" id="228033at2"/>
<proteinExistence type="predicted"/>
<protein>
    <recommendedName>
        <fullName evidence="2">DUF4178 domain-containing protein</fullName>
    </recommendedName>
</protein>
<dbReference type="HOGENOM" id="CLU_047380_0_0_0"/>
<dbReference type="KEGG" id="aba:Acid345_0108"/>
<evidence type="ECO:0000256" key="1">
    <source>
        <dbReference type="SAM" id="Phobius"/>
    </source>
</evidence>
<name>Q1IVI7_KORVE</name>
<dbReference type="Proteomes" id="UP000002432">
    <property type="component" value="Chromosome"/>
</dbReference>